<organism evidence="1 2">
    <name type="scientific">Plantactinospora siamensis</name>
    <dbReference type="NCBI Taxonomy" id="555372"/>
    <lineage>
        <taxon>Bacteria</taxon>
        <taxon>Bacillati</taxon>
        <taxon>Actinomycetota</taxon>
        <taxon>Actinomycetes</taxon>
        <taxon>Micromonosporales</taxon>
        <taxon>Micromonosporaceae</taxon>
        <taxon>Plantactinospora</taxon>
    </lineage>
</organism>
<gene>
    <name evidence="1" type="ORF">ACFFHU_06225</name>
</gene>
<dbReference type="EMBL" id="JBHLUE010000004">
    <property type="protein sequence ID" value="MFC0563762.1"/>
    <property type="molecule type" value="Genomic_DNA"/>
</dbReference>
<evidence type="ECO:0000313" key="1">
    <source>
        <dbReference type="EMBL" id="MFC0563762.1"/>
    </source>
</evidence>
<sequence>MLIRMVDHHVAELGSVLTGSDLALAERLAGCLRQLVTLTAEASAADRARVRVAVHRFVRGPRSRPLASARSLTAAAVFVEETARLLGRPDLLDPPVRRAG</sequence>
<dbReference type="Proteomes" id="UP001589894">
    <property type="component" value="Unassembled WGS sequence"/>
</dbReference>
<proteinExistence type="predicted"/>
<protein>
    <submittedName>
        <fullName evidence="1">Uncharacterized protein</fullName>
    </submittedName>
</protein>
<dbReference type="RefSeq" id="WP_377337255.1">
    <property type="nucleotide sequence ID" value="NZ_JBHLUE010000004.1"/>
</dbReference>
<keyword evidence="2" id="KW-1185">Reference proteome</keyword>
<evidence type="ECO:0000313" key="2">
    <source>
        <dbReference type="Proteomes" id="UP001589894"/>
    </source>
</evidence>
<accession>A0ABV6NSM1</accession>
<name>A0ABV6NSM1_9ACTN</name>
<reference evidence="1 2" key="1">
    <citation type="submission" date="2024-09" db="EMBL/GenBank/DDBJ databases">
        <authorList>
            <person name="Sun Q."/>
            <person name="Mori K."/>
        </authorList>
    </citation>
    <scope>NUCLEOTIDE SEQUENCE [LARGE SCALE GENOMIC DNA]</scope>
    <source>
        <strain evidence="1 2">TBRC 2205</strain>
    </source>
</reference>
<comment type="caution">
    <text evidence="1">The sequence shown here is derived from an EMBL/GenBank/DDBJ whole genome shotgun (WGS) entry which is preliminary data.</text>
</comment>